<evidence type="ECO:0000313" key="1">
    <source>
        <dbReference type="EMBL" id="ORM90049.1"/>
    </source>
</evidence>
<reference evidence="1 2" key="1">
    <citation type="journal article" date="2017" name="Antonie Van Leeuwenhoek">
        <title>Phylogenomic resolution of the bacterial genus Pantoea and its relationship with Erwinia and Tatumella.</title>
        <authorList>
            <person name="Palmer M."/>
            <person name="Steenkamp E.T."/>
            <person name="Coetzee M.P."/>
            <person name="Chan W.Y."/>
            <person name="van Zyl E."/>
            <person name="De Maayer P."/>
            <person name="Coutinho T.A."/>
            <person name="Blom J."/>
            <person name="Smits T.H."/>
            <person name="Duffy B."/>
            <person name="Venter S.N."/>
        </authorList>
    </citation>
    <scope>NUCLEOTIDE SEQUENCE [LARGE SCALE GENOMIC DNA]</scope>
    <source>
        <strain evidence="1 2">LMG 2657</strain>
    </source>
</reference>
<protein>
    <submittedName>
        <fullName evidence="1">Uncharacterized protein</fullName>
    </submittedName>
</protein>
<sequence>MKLDENQINNVVNEGLGTFTNGAIFRDGKVYITLNFPDADKNSIEGEWRHMSDSRRLSERVRMLQNAIYEEFPDFHFCIPREWAR</sequence>
<dbReference type="EMBL" id="MLJI01000002">
    <property type="protein sequence ID" value="ORM90049.1"/>
    <property type="molecule type" value="Genomic_DNA"/>
</dbReference>
<dbReference type="Proteomes" id="UP000193749">
    <property type="component" value="Unassembled WGS sequence"/>
</dbReference>
<organism evidence="1 2">
    <name type="scientific">Pantoea cypripedii</name>
    <name type="common">Pectobacterium cypripedii</name>
    <name type="synonym">Erwinia cypripedii</name>
    <dbReference type="NCBI Taxonomy" id="55209"/>
    <lineage>
        <taxon>Bacteria</taxon>
        <taxon>Pseudomonadati</taxon>
        <taxon>Pseudomonadota</taxon>
        <taxon>Gammaproteobacteria</taxon>
        <taxon>Enterobacterales</taxon>
        <taxon>Erwiniaceae</taxon>
        <taxon>Pantoea</taxon>
    </lineage>
</organism>
<dbReference type="OrthoDB" id="6628942at2"/>
<keyword evidence="2" id="KW-1185">Reference proteome</keyword>
<dbReference type="AlphaFoldDB" id="A0A1X1EMC7"/>
<accession>A0A1X1EMC7</accession>
<name>A0A1X1EMC7_PANCY</name>
<proteinExistence type="predicted"/>
<evidence type="ECO:0000313" key="2">
    <source>
        <dbReference type="Proteomes" id="UP000193749"/>
    </source>
</evidence>
<comment type="caution">
    <text evidence="1">The sequence shown here is derived from an EMBL/GenBank/DDBJ whole genome shotgun (WGS) entry which is preliminary data.</text>
</comment>
<gene>
    <name evidence="1" type="ORF">HA50_26105</name>
</gene>
<dbReference type="RefSeq" id="WP_084879771.1">
    <property type="nucleotide sequence ID" value="NZ_JAGGMY010000003.1"/>
</dbReference>